<proteinExistence type="predicted"/>
<dbReference type="PROSITE" id="PS51050">
    <property type="entry name" value="ZF_CW"/>
    <property type="match status" value="1"/>
</dbReference>
<feature type="region of interest" description="Disordered" evidence="4">
    <location>
        <begin position="1341"/>
        <end position="1364"/>
    </location>
</feature>
<feature type="compositionally biased region" description="Polar residues" evidence="4">
    <location>
        <begin position="203"/>
        <end position="214"/>
    </location>
</feature>
<reference evidence="6 7" key="1">
    <citation type="submission" date="2024-08" db="EMBL/GenBank/DDBJ databases">
        <title>Insights into the chromosomal genome structure of Flemingia macrophylla.</title>
        <authorList>
            <person name="Ding Y."/>
            <person name="Zhao Y."/>
            <person name="Bi W."/>
            <person name="Wu M."/>
            <person name="Zhao G."/>
            <person name="Gong Y."/>
            <person name="Li W."/>
            <person name="Zhang P."/>
        </authorList>
    </citation>
    <scope>NUCLEOTIDE SEQUENCE [LARGE SCALE GENOMIC DNA]</scope>
    <source>
        <strain evidence="6">DYQJB</strain>
        <tissue evidence="6">Leaf</tissue>
    </source>
</reference>
<dbReference type="PANTHER" id="PTHR46524:SF12">
    <property type="entry name" value="CW-TYPE DOMAIN-CONTAINING PROTEIN"/>
    <property type="match status" value="1"/>
</dbReference>
<feature type="region of interest" description="Disordered" evidence="4">
    <location>
        <begin position="994"/>
        <end position="1067"/>
    </location>
</feature>
<evidence type="ECO:0000313" key="6">
    <source>
        <dbReference type="EMBL" id="KAL2341738.1"/>
    </source>
</evidence>
<dbReference type="EMBL" id="JBGMDY010000003">
    <property type="protein sequence ID" value="KAL2341738.1"/>
    <property type="molecule type" value="Genomic_DNA"/>
</dbReference>
<keyword evidence="7" id="KW-1185">Reference proteome</keyword>
<feature type="domain" description="CW-type" evidence="5">
    <location>
        <begin position="615"/>
        <end position="668"/>
    </location>
</feature>
<organism evidence="6 7">
    <name type="scientific">Flemingia macrophylla</name>
    <dbReference type="NCBI Taxonomy" id="520843"/>
    <lineage>
        <taxon>Eukaryota</taxon>
        <taxon>Viridiplantae</taxon>
        <taxon>Streptophyta</taxon>
        <taxon>Embryophyta</taxon>
        <taxon>Tracheophyta</taxon>
        <taxon>Spermatophyta</taxon>
        <taxon>Magnoliopsida</taxon>
        <taxon>eudicotyledons</taxon>
        <taxon>Gunneridae</taxon>
        <taxon>Pentapetalae</taxon>
        <taxon>rosids</taxon>
        <taxon>fabids</taxon>
        <taxon>Fabales</taxon>
        <taxon>Fabaceae</taxon>
        <taxon>Papilionoideae</taxon>
        <taxon>50 kb inversion clade</taxon>
        <taxon>NPAAA clade</taxon>
        <taxon>indigoferoid/millettioid clade</taxon>
        <taxon>Phaseoleae</taxon>
        <taxon>Flemingia</taxon>
    </lineage>
</organism>
<evidence type="ECO:0000256" key="4">
    <source>
        <dbReference type="SAM" id="MobiDB-lite"/>
    </source>
</evidence>
<feature type="compositionally biased region" description="Low complexity" evidence="4">
    <location>
        <begin position="1027"/>
        <end position="1043"/>
    </location>
</feature>
<dbReference type="InterPro" id="IPR011124">
    <property type="entry name" value="Znf_CW"/>
</dbReference>
<feature type="compositionally biased region" description="Basic and acidic residues" evidence="4">
    <location>
        <begin position="1268"/>
        <end position="1278"/>
    </location>
</feature>
<dbReference type="Proteomes" id="UP001603857">
    <property type="component" value="Unassembled WGS sequence"/>
</dbReference>
<feature type="compositionally biased region" description="Basic and acidic residues" evidence="4">
    <location>
        <begin position="533"/>
        <end position="553"/>
    </location>
</feature>
<protein>
    <recommendedName>
        <fullName evidence="5">CW-type domain-containing protein</fullName>
    </recommendedName>
</protein>
<evidence type="ECO:0000259" key="5">
    <source>
        <dbReference type="PROSITE" id="PS51050"/>
    </source>
</evidence>
<keyword evidence="3" id="KW-0862">Zinc</keyword>
<feature type="region of interest" description="Disordered" evidence="4">
    <location>
        <begin position="471"/>
        <end position="563"/>
    </location>
</feature>
<sequence length="1658" mass="183570">MKENTELEEGEACCYQDDDEGTIDPDSFSYIDEKIQHFLGHFQKDFEGGVSADNLGAKFGGYGSFLPTHERSPCFWSQPRTPQRNHSSPKSNFNQHVEAVSHDTKAPSNVPSYGRLDNSSHSSHSLHDIRAASVNDSVKQERGISSSDIAERGTLKMCTLKDDTTKKTGKSTDQRTLKFRFKMKSSILEQNNAEIYSGLGLDNSPSSSMGNSPVESEGMPCTSQENAEDSPTYIIEAMTSFPTPGHVLISPLHESFLNLIKNEEVTGDSRYFPSLNGHPDPCSMSTDESNSFVGDGHLKKQTLRIVRQSEKQLELKHMNGTLPEKDMTLQTKKKLVNRTPDRKDFLSNESKWTPLSSSICDGGETAEVTAKASKASKEVNENGVQGRMVSIEALKEESLESICRLENAGNDFHRHGFMKNALDHRLENSHKDNSMNPENINMSNTSMISNKVEHDAVKQKIDHKYEIHQKVTSVSEWKNKSKVDQSPGKAEAVARKHSLGGANNGMVFDKGSAGSDSSCRSKTNKSKLLKNKKFSDNNRDSLKEKESEQKVDSHAGNGNGKQSAFRAKIKERMSGHKVVNQLLPGPCIKDTSASLPIAEKNLSPEIISSAVPTTQIISEDWVCCDSCQQWRLLPYGMKPDQLPEKWMCSMLNWLPGMNSCNFSEDETTKALYASYQIVSEVQNNIQNHGTENAIGVGCTDALQYGLNHKMSSSDMLSDRRKKKQVIKEKTKTGINSNVLQFPNSAKTNSEVFGRNTSWNGINQHPAAELNPMKKMISSKIPRRLENMIEEKHVPKDKEKKVNGGDRMHFKLKRKMDADQYKSGTPKKSKTENVCYADKQLNPGMGLEKVALYSRNGLPTKASGKDMRKYDEYCLSEEVQVRLPVTAKKVGDQAQVSSGGGFLEVKRSSKSDSLVKKRKLKDRLDDEKHKNSHFLHDGKQYSKEGNESGFRKVKKQRVLNKEAKSVVEYDDKLSKGGMKQDCLLGNRSQMAGATEVRFVDKGNQRKHRKSIPSLHSSNDIDQLGKDLGSGPLSLAATSSSSKISGSHKAKTNFEDVRGSPVESVTSSPFRASNLDKNVLAVGDTSAKVATKLSVDDRGGKLLVKSKEDGISHDLHLASHKSSSTEYQVEDAKVRASVQKLKNNHLLEGSVHVEQPGYVANGICHEKVNKDNRESKLSLHKFGKATSLHIKEKGRKSGSHVSTCKLKISVSETGYSKNSGRYDSAVYSSNNTSGAETISDAKYTSPKSKSEIDGISQKSALRHGSNETGKQTELKQRDFENSVPKMDAECSSVRKTISHQNLTWDLEEENNVNHVSIESRVGKSKVLSFAVGEVKREMNLGSRAGPQYQEGGLSNEHPVQASGNGDLSKSVRNYVDVSNNAVVNYSSGNFVSDHQVTVSSPLRINSNQTPVETLEEAAKLKDRADNYKNSGFDFESNETYFEAGLKFLHGASLLENCHSESSKHGEVSQMQTFATAARLFKCCANEYETRQEMAAASLAYKCMEVAYMRLVYCKNSSTNRDRRELQSTLQMVSQGESPSSSASDVDNFNNQAAVDRATLPRGTNSHVAINQAIPARTRPNLIRLLDFTQDINFAMEASRKCQSTYADATMVMEEARNKDCITSIRSVIDFSFQDMDELVRLVWTARKAISSRAGLGAVRD</sequence>
<feature type="region of interest" description="Disordered" evidence="4">
    <location>
        <begin position="1227"/>
        <end position="1279"/>
    </location>
</feature>
<evidence type="ECO:0000256" key="3">
    <source>
        <dbReference type="ARBA" id="ARBA00022833"/>
    </source>
</evidence>
<dbReference type="Pfam" id="PF07496">
    <property type="entry name" value="zf-CW"/>
    <property type="match status" value="1"/>
</dbReference>
<evidence type="ECO:0000256" key="1">
    <source>
        <dbReference type="ARBA" id="ARBA00022723"/>
    </source>
</evidence>
<dbReference type="Pfam" id="PF24756">
    <property type="entry name" value="THD_CWZF3-5-7"/>
    <property type="match status" value="1"/>
</dbReference>
<dbReference type="Gene3D" id="3.30.40.100">
    <property type="match status" value="1"/>
</dbReference>
<dbReference type="PANTHER" id="PTHR46524">
    <property type="entry name" value="CW-TYPE ZINC FINGER"/>
    <property type="match status" value="1"/>
</dbReference>
<evidence type="ECO:0000313" key="7">
    <source>
        <dbReference type="Proteomes" id="UP001603857"/>
    </source>
</evidence>
<gene>
    <name evidence="6" type="ORF">Fmac_009678</name>
</gene>
<feature type="region of interest" description="Disordered" evidence="4">
    <location>
        <begin position="200"/>
        <end position="226"/>
    </location>
</feature>
<name>A0ABD1N108_9FABA</name>
<dbReference type="InterPro" id="IPR055300">
    <property type="entry name" value="CWZF3/5/7"/>
</dbReference>
<accession>A0ABD1N108</accession>
<dbReference type="InterPro" id="IPR056406">
    <property type="entry name" value="THD_CWZF3/5/7"/>
</dbReference>
<feature type="compositionally biased region" description="Basic residues" evidence="4">
    <location>
        <begin position="522"/>
        <end position="532"/>
    </location>
</feature>
<dbReference type="GO" id="GO:0008270">
    <property type="term" value="F:zinc ion binding"/>
    <property type="evidence" value="ECO:0007669"/>
    <property type="project" value="UniProtKB-KW"/>
</dbReference>
<keyword evidence="2" id="KW-0863">Zinc-finger</keyword>
<comment type="caution">
    <text evidence="6">The sequence shown here is derived from an EMBL/GenBank/DDBJ whole genome shotgun (WGS) entry which is preliminary data.</text>
</comment>
<feature type="region of interest" description="Disordered" evidence="4">
    <location>
        <begin position="921"/>
        <end position="949"/>
    </location>
</feature>
<keyword evidence="1" id="KW-0479">Metal-binding</keyword>
<evidence type="ECO:0000256" key="2">
    <source>
        <dbReference type="ARBA" id="ARBA00022771"/>
    </source>
</evidence>